<dbReference type="InterPro" id="IPR006141">
    <property type="entry name" value="Intein_N"/>
</dbReference>
<dbReference type="SUPFAM" id="SSF51294">
    <property type="entry name" value="Hedgehog/intein (Hint) domain"/>
    <property type="match status" value="1"/>
</dbReference>
<dbReference type="Pfam" id="PF01079">
    <property type="entry name" value="Hint"/>
    <property type="match status" value="1"/>
</dbReference>
<dbReference type="Proteomes" id="UP001201812">
    <property type="component" value="Unassembled WGS sequence"/>
</dbReference>
<name>A0AAD4R2H8_9BILA</name>
<feature type="signal peptide" evidence="2">
    <location>
        <begin position="1"/>
        <end position="22"/>
    </location>
</feature>
<dbReference type="InterPro" id="IPR003586">
    <property type="entry name" value="Hint_dom_C"/>
</dbReference>
<keyword evidence="2" id="KW-0732">Signal</keyword>
<dbReference type="SMART" id="SM00306">
    <property type="entry name" value="HintN"/>
    <property type="match status" value="1"/>
</dbReference>
<gene>
    <name evidence="5" type="ORF">DdX_13518</name>
</gene>
<evidence type="ECO:0000313" key="5">
    <source>
        <dbReference type="EMBL" id="KAI1705554.1"/>
    </source>
</evidence>
<dbReference type="AlphaFoldDB" id="A0AAD4R2H8"/>
<evidence type="ECO:0000313" key="6">
    <source>
        <dbReference type="Proteomes" id="UP001201812"/>
    </source>
</evidence>
<feature type="domain" description="Hint" evidence="3">
    <location>
        <begin position="252"/>
        <end position="298"/>
    </location>
</feature>
<protein>
    <submittedName>
        <fullName evidence="5">Hint module domain-containing protein</fullName>
    </submittedName>
</protein>
<dbReference type="SMART" id="SM00305">
    <property type="entry name" value="HintC"/>
    <property type="match status" value="1"/>
</dbReference>
<evidence type="ECO:0000259" key="4">
    <source>
        <dbReference type="SMART" id="SM00306"/>
    </source>
</evidence>
<accession>A0AAD4R2H8</accession>
<comment type="caution">
    <text evidence="5">The sequence shown here is derived from an EMBL/GenBank/DDBJ whole genome shotgun (WGS) entry which is preliminary data.</text>
</comment>
<feature type="domain" description="Hint" evidence="4">
    <location>
        <begin position="137"/>
        <end position="249"/>
    </location>
</feature>
<dbReference type="Gene3D" id="2.170.16.10">
    <property type="entry name" value="Hedgehog/Intein (Hint) domain"/>
    <property type="match status" value="1"/>
</dbReference>
<evidence type="ECO:0000256" key="2">
    <source>
        <dbReference type="SAM" id="SignalP"/>
    </source>
</evidence>
<dbReference type="GO" id="GO:0016540">
    <property type="term" value="P:protein autoprocessing"/>
    <property type="evidence" value="ECO:0007669"/>
    <property type="project" value="InterPro"/>
</dbReference>
<dbReference type="InterPro" id="IPR001767">
    <property type="entry name" value="Hedgehog_Hint"/>
</dbReference>
<keyword evidence="1" id="KW-0217">Developmental protein</keyword>
<reference evidence="5" key="1">
    <citation type="submission" date="2022-01" db="EMBL/GenBank/DDBJ databases">
        <title>Genome Sequence Resource for Two Populations of Ditylenchus destructor, the Migratory Endoparasitic Phytonematode.</title>
        <authorList>
            <person name="Zhang H."/>
            <person name="Lin R."/>
            <person name="Xie B."/>
        </authorList>
    </citation>
    <scope>NUCLEOTIDE SEQUENCE</scope>
    <source>
        <strain evidence="5">BazhouSP</strain>
    </source>
</reference>
<feature type="chain" id="PRO_5042179896" evidence="2">
    <location>
        <begin position="23"/>
        <end position="358"/>
    </location>
</feature>
<dbReference type="PANTHER" id="PTHR46706">
    <property type="entry name" value="PROTEIN QUA-1-RELATED"/>
    <property type="match status" value="1"/>
</dbReference>
<dbReference type="PANTHER" id="PTHR46706:SF12">
    <property type="entry name" value="PROTEIN QUA-1-RELATED"/>
    <property type="match status" value="1"/>
</dbReference>
<dbReference type="InterPro" id="IPR036844">
    <property type="entry name" value="Hint_dom_sf"/>
</dbReference>
<dbReference type="CDD" id="cd00081">
    <property type="entry name" value="Hint"/>
    <property type="match status" value="1"/>
</dbReference>
<dbReference type="GO" id="GO:0016539">
    <property type="term" value="P:intein-mediated protein splicing"/>
    <property type="evidence" value="ECO:0007669"/>
    <property type="project" value="InterPro"/>
</dbReference>
<sequence>MFVSVILIILCHLGLFLDECHADSIAVPCAAVTNQVPIYVHPSAFRSGQTVNITQPTSTDCAAYLIPITAGPTPATIVLTDGTVQTVAPIISGTPFAFLPVNSVVTNRITTLSCNGCSFPIDCTDVISAQTSSGSGAVCFSADAKLRLMNGETKRMDELELNDWVLAVNNSQAVYSNVDSWYHRVPDQTATFISIQLDNGKALKLTPKHFIYRSECQNSEWIVPFEKIAESKPVYAEEIRPGDCLYHLAILKDELVFVEKRVTHISLVEEVGIYAPMTGEGNIVVNDILASCQTLLDMPILQSDFFKMIQRWPVISWLLGVFDNKEQSKVELPLGLNFFLDYLGYILPEAFTLSVIYS</sequence>
<evidence type="ECO:0000256" key="1">
    <source>
        <dbReference type="ARBA" id="ARBA00022473"/>
    </source>
</evidence>
<evidence type="ECO:0000259" key="3">
    <source>
        <dbReference type="SMART" id="SM00305"/>
    </source>
</evidence>
<dbReference type="PROSITE" id="PS50817">
    <property type="entry name" value="INTEIN_N_TER"/>
    <property type="match status" value="1"/>
</dbReference>
<dbReference type="InterPro" id="IPR003587">
    <property type="entry name" value="Hint_dom_N"/>
</dbReference>
<dbReference type="InterPro" id="IPR052140">
    <property type="entry name" value="Dev_Signal_Hedgehog-like"/>
</dbReference>
<organism evidence="5 6">
    <name type="scientific">Ditylenchus destructor</name>
    <dbReference type="NCBI Taxonomy" id="166010"/>
    <lineage>
        <taxon>Eukaryota</taxon>
        <taxon>Metazoa</taxon>
        <taxon>Ecdysozoa</taxon>
        <taxon>Nematoda</taxon>
        <taxon>Chromadorea</taxon>
        <taxon>Rhabditida</taxon>
        <taxon>Tylenchina</taxon>
        <taxon>Tylenchomorpha</taxon>
        <taxon>Sphaerularioidea</taxon>
        <taxon>Anguinidae</taxon>
        <taxon>Anguininae</taxon>
        <taxon>Ditylenchus</taxon>
    </lineage>
</organism>
<keyword evidence="6" id="KW-1185">Reference proteome</keyword>
<dbReference type="EMBL" id="JAKKPZ010000055">
    <property type="protein sequence ID" value="KAI1705554.1"/>
    <property type="molecule type" value="Genomic_DNA"/>
</dbReference>
<proteinExistence type="predicted"/>